<evidence type="ECO:0000256" key="1">
    <source>
        <dbReference type="SAM" id="SignalP"/>
    </source>
</evidence>
<organism evidence="2">
    <name type="scientific">Solanum chacoense</name>
    <name type="common">Chaco potato</name>
    <dbReference type="NCBI Taxonomy" id="4108"/>
    <lineage>
        <taxon>Eukaryota</taxon>
        <taxon>Viridiplantae</taxon>
        <taxon>Streptophyta</taxon>
        <taxon>Embryophyta</taxon>
        <taxon>Tracheophyta</taxon>
        <taxon>Spermatophyta</taxon>
        <taxon>Magnoliopsida</taxon>
        <taxon>eudicotyledons</taxon>
        <taxon>Gunneridae</taxon>
        <taxon>Pentapetalae</taxon>
        <taxon>asterids</taxon>
        <taxon>lamiids</taxon>
        <taxon>Solanales</taxon>
        <taxon>Solanaceae</taxon>
        <taxon>Solanoideae</taxon>
        <taxon>Solaneae</taxon>
        <taxon>Solanum</taxon>
    </lineage>
</organism>
<reference evidence="2" key="1">
    <citation type="submission" date="2015-12" db="EMBL/GenBank/DDBJ databases">
        <title>Gene expression during late stages of embryo sac development: a critical building block for successful pollen-pistil interactions.</title>
        <authorList>
            <person name="Liu Y."/>
            <person name="Joly V."/>
            <person name="Sabar M."/>
            <person name="Matton D.P."/>
        </authorList>
    </citation>
    <scope>NUCLEOTIDE SEQUENCE</scope>
</reference>
<accession>A0A0V0HRI8</accession>
<proteinExistence type="predicted"/>
<protein>
    <submittedName>
        <fullName evidence="2">Putative ovule protein</fullName>
    </submittedName>
</protein>
<sequence>MKFLLLLLFISKGCWFFWSINGEITGNAEMGNHPLQKIPFSDASFFRAEISLEIRNGFSYPNGLLRGKAA</sequence>
<name>A0A0V0HRI8_SOLCH</name>
<feature type="signal peptide" evidence="1">
    <location>
        <begin position="1"/>
        <end position="22"/>
    </location>
</feature>
<dbReference type="AlphaFoldDB" id="A0A0V0HRI8"/>
<feature type="chain" id="PRO_5006866060" evidence="1">
    <location>
        <begin position="23"/>
        <end position="70"/>
    </location>
</feature>
<evidence type="ECO:0000313" key="2">
    <source>
        <dbReference type="EMBL" id="JAP22666.1"/>
    </source>
</evidence>
<dbReference type="EMBL" id="GEDG01016319">
    <property type="protein sequence ID" value="JAP22666.1"/>
    <property type="molecule type" value="Transcribed_RNA"/>
</dbReference>
<keyword evidence="1" id="KW-0732">Signal</keyword>